<keyword evidence="4" id="KW-1185">Reference proteome</keyword>
<dbReference type="InterPro" id="IPR022300">
    <property type="entry name" value="PPK2-rel_1"/>
</dbReference>
<comment type="caution">
    <text evidence="3">The sequence shown here is derived from an EMBL/GenBank/DDBJ whole genome shotgun (WGS) entry which is preliminary data.</text>
</comment>
<dbReference type="PANTHER" id="PTHR34383">
    <property type="entry name" value="POLYPHOSPHATE:AMP PHOSPHOTRANSFERASE-RELATED"/>
    <property type="match status" value="1"/>
</dbReference>
<feature type="compositionally biased region" description="Basic and acidic residues" evidence="1">
    <location>
        <begin position="67"/>
        <end position="86"/>
    </location>
</feature>
<dbReference type="Gene3D" id="3.40.50.300">
    <property type="entry name" value="P-loop containing nucleotide triphosphate hydrolases"/>
    <property type="match status" value="1"/>
</dbReference>
<feature type="compositionally biased region" description="Basic residues" evidence="1">
    <location>
        <begin position="53"/>
        <end position="66"/>
    </location>
</feature>
<dbReference type="InterPro" id="IPR027417">
    <property type="entry name" value="P-loop_NTPase"/>
</dbReference>
<dbReference type="RefSeq" id="WP_167931588.1">
    <property type="nucleotide sequence ID" value="NZ_JAAVJB010000007.1"/>
</dbReference>
<keyword evidence="3" id="KW-0418">Kinase</keyword>
<dbReference type="Proteomes" id="UP000746503">
    <property type="component" value="Unassembled WGS sequence"/>
</dbReference>
<dbReference type="NCBIfam" id="TIGR03709">
    <property type="entry name" value="PPK2_rel_1"/>
    <property type="match status" value="1"/>
</dbReference>
<gene>
    <name evidence="3" type="ORF">HCJ92_01865</name>
</gene>
<protein>
    <submittedName>
        <fullName evidence="3">Polyphosphate kinase 2 family protein</fullName>
    </submittedName>
</protein>
<accession>A0ABX1AHB5</accession>
<dbReference type="SUPFAM" id="SSF52540">
    <property type="entry name" value="P-loop containing nucleoside triphosphate hydrolases"/>
    <property type="match status" value="1"/>
</dbReference>
<dbReference type="Pfam" id="PF03976">
    <property type="entry name" value="PPK2"/>
    <property type="match status" value="1"/>
</dbReference>
<feature type="region of interest" description="Disordered" evidence="1">
    <location>
        <begin position="1"/>
        <end position="88"/>
    </location>
</feature>
<evidence type="ECO:0000259" key="2">
    <source>
        <dbReference type="Pfam" id="PF03976"/>
    </source>
</evidence>
<name>A0ABX1AHB5_9ACTN</name>
<proteinExistence type="predicted"/>
<dbReference type="GO" id="GO:0016301">
    <property type="term" value="F:kinase activity"/>
    <property type="evidence" value="ECO:0007669"/>
    <property type="project" value="UniProtKB-KW"/>
</dbReference>
<dbReference type="EMBL" id="JAAVJB010000007">
    <property type="protein sequence ID" value="NJP65061.1"/>
    <property type="molecule type" value="Genomic_DNA"/>
</dbReference>
<sequence>MTPRNPETAAGGHPAPGPVSALLRVHGAPVDLASLPTGATPGFPPGRDGARHTRDRQKRGGRHPGRTRAELKDDKRTARRAAERTAGELASLQERLHAAATAGDRRRVLLVLQGMDTSGKGGTVKHVVGAFDPAGCRVHAFKAPTPEELAHHFLWRVDAALPPAGAIAIFDRSHYEDVLIARVRGLVPPAVWTRRYDEINAWESSLAADGVTLVKVFLHVGRDRQRARLLRRLDDPDRRWKFSPDDVAERALWPAYREAYEAVLERCSTEAAPWYVVPADRKWYRNWAVGRLLAEHLTALDPRFPRVDLDTDRYRAQLLAS</sequence>
<dbReference type="PANTHER" id="PTHR34383:SF3">
    <property type="entry name" value="POLYPHOSPHATE:AMP PHOSPHOTRANSFERASE"/>
    <property type="match status" value="1"/>
</dbReference>
<reference evidence="3 4" key="1">
    <citation type="submission" date="2020-03" db="EMBL/GenBank/DDBJ databases">
        <title>Draft genome of Streptomyces sp. ventii, isolated from the Axial Seamount in the Pacific Ocean, and resequencing of the two type strains Streptomyces lonarensis strain NCL 716 and Streptomyces bohaiensis strain 11A07.</title>
        <authorList>
            <person name="Loughran R.M."/>
            <person name="Pfannmuller K.M."/>
            <person name="Wasson B.J."/>
            <person name="Deadmond M.C."/>
            <person name="Paddock B.E."/>
            <person name="Koyack M.J."/>
            <person name="Gallegos D.A."/>
            <person name="Mitchell E.A."/>
            <person name="Ushijima B."/>
            <person name="Saw J.H."/>
            <person name="Mcphail K.L."/>
            <person name="Videau P."/>
        </authorList>
    </citation>
    <scope>NUCLEOTIDE SEQUENCE [LARGE SCALE GENOMIC DNA]</scope>
    <source>
        <strain evidence="4">5675061</strain>
    </source>
</reference>
<evidence type="ECO:0000256" key="1">
    <source>
        <dbReference type="SAM" id="MobiDB-lite"/>
    </source>
</evidence>
<dbReference type="InterPro" id="IPR022488">
    <property type="entry name" value="PPK2-related"/>
</dbReference>
<keyword evidence="3" id="KW-0808">Transferase</keyword>
<organism evidence="3 4">
    <name type="scientific">Streptomyces spiramenti</name>
    <dbReference type="NCBI Taxonomy" id="2720606"/>
    <lineage>
        <taxon>Bacteria</taxon>
        <taxon>Bacillati</taxon>
        <taxon>Actinomycetota</taxon>
        <taxon>Actinomycetes</taxon>
        <taxon>Kitasatosporales</taxon>
        <taxon>Streptomycetaceae</taxon>
        <taxon>Streptomyces</taxon>
    </lineage>
</organism>
<evidence type="ECO:0000313" key="4">
    <source>
        <dbReference type="Proteomes" id="UP000746503"/>
    </source>
</evidence>
<feature type="domain" description="Polyphosphate kinase-2-related" evidence="2">
    <location>
        <begin position="74"/>
        <end position="300"/>
    </location>
</feature>
<evidence type="ECO:0000313" key="3">
    <source>
        <dbReference type="EMBL" id="NJP65061.1"/>
    </source>
</evidence>